<dbReference type="PANTHER" id="PTHR39087">
    <property type="entry name" value="UPF0104 MEMBRANE PROTEIN MJ1595"/>
    <property type="match status" value="1"/>
</dbReference>
<keyword evidence="3 6" id="KW-0812">Transmembrane</keyword>
<evidence type="ECO:0000256" key="3">
    <source>
        <dbReference type="ARBA" id="ARBA00022692"/>
    </source>
</evidence>
<feature type="transmembrane region" description="Helical" evidence="6">
    <location>
        <begin position="296"/>
        <end position="319"/>
    </location>
</feature>
<name>Q47FD1_DECAR</name>
<organism evidence="7">
    <name type="scientific">Dechloromonas aromatica (strain RCB)</name>
    <dbReference type="NCBI Taxonomy" id="159087"/>
    <lineage>
        <taxon>Bacteria</taxon>
        <taxon>Pseudomonadati</taxon>
        <taxon>Pseudomonadota</taxon>
        <taxon>Betaproteobacteria</taxon>
        <taxon>Rhodocyclales</taxon>
        <taxon>Azonexaceae</taxon>
        <taxon>Dechloromonas</taxon>
    </lineage>
</organism>
<sequence length="335" mass="36290">MNKFVARLQFALLERRTIRAIIWFVAIGVLLYLAAVFWFGWQDTVTAFASLGLQTLLIGAVLSSSSYLWRFGRWEFSLRCLVYTVPRLTHLGIYLSGLALTATPGKSGETFRSALLVQHGVRVTNSLAAFLVDRGSDVLGMILLGMLAAMIAGQHFAWVWLLSLVLVLLGSSAFAYLLLHPFASAGWGRLGRSMTYFPIKVGQATLEAWAKVWTLPRVSAFSVVAMLAYGTQALVFSWFCHVLGTGISIADCVLIFVQATLFGAASMIPGGLGAMEAALVFQLVEHGVSDSSAMSLAISIRLVTLWFGMLLGVFSLLIVSAQEPRTKGLSSNAVP</sequence>
<evidence type="ECO:0008006" key="8">
    <source>
        <dbReference type="Google" id="ProtNLM"/>
    </source>
</evidence>
<feature type="transmembrane region" description="Helical" evidence="6">
    <location>
        <begin position="47"/>
        <end position="69"/>
    </location>
</feature>
<dbReference type="GO" id="GO:0005886">
    <property type="term" value="C:plasma membrane"/>
    <property type="evidence" value="ECO:0007669"/>
    <property type="project" value="UniProtKB-SubCell"/>
</dbReference>
<dbReference type="KEGG" id="dar:Daro_1703"/>
<dbReference type="HOGENOM" id="CLU_075280_0_0_4"/>
<evidence type="ECO:0000256" key="5">
    <source>
        <dbReference type="ARBA" id="ARBA00023136"/>
    </source>
</evidence>
<evidence type="ECO:0000313" key="7">
    <source>
        <dbReference type="EMBL" id="AAZ46450.1"/>
    </source>
</evidence>
<proteinExistence type="predicted"/>
<gene>
    <name evidence="7" type="ordered locus">Daro_1703</name>
</gene>
<feature type="transmembrane region" description="Helical" evidence="6">
    <location>
        <begin position="164"/>
        <end position="187"/>
    </location>
</feature>
<accession>Q47FD1</accession>
<protein>
    <recommendedName>
        <fullName evidence="8">Integral membrane protein</fullName>
    </recommendedName>
</protein>
<dbReference type="PANTHER" id="PTHR39087:SF2">
    <property type="entry name" value="UPF0104 MEMBRANE PROTEIN MJ1595"/>
    <property type="match status" value="1"/>
</dbReference>
<dbReference type="STRING" id="159087.Daro_1703"/>
<evidence type="ECO:0000256" key="2">
    <source>
        <dbReference type="ARBA" id="ARBA00022475"/>
    </source>
</evidence>
<keyword evidence="2" id="KW-1003">Cell membrane</keyword>
<feature type="transmembrane region" description="Helical" evidence="6">
    <location>
        <begin position="21"/>
        <end position="41"/>
    </location>
</feature>
<comment type="subcellular location">
    <subcellularLocation>
        <location evidence="1">Cell membrane</location>
        <topology evidence="1">Multi-pass membrane protein</topology>
    </subcellularLocation>
</comment>
<keyword evidence="5 6" id="KW-0472">Membrane</keyword>
<dbReference type="AlphaFoldDB" id="Q47FD1"/>
<evidence type="ECO:0000256" key="1">
    <source>
        <dbReference type="ARBA" id="ARBA00004651"/>
    </source>
</evidence>
<dbReference type="Pfam" id="PF03706">
    <property type="entry name" value="LPG_synthase_TM"/>
    <property type="match status" value="1"/>
</dbReference>
<dbReference type="InterPro" id="IPR022791">
    <property type="entry name" value="L-PG_synthase/AglD"/>
</dbReference>
<dbReference type="eggNOG" id="COG0392">
    <property type="taxonomic scope" value="Bacteria"/>
</dbReference>
<keyword evidence="4 6" id="KW-1133">Transmembrane helix</keyword>
<evidence type="ECO:0000256" key="4">
    <source>
        <dbReference type="ARBA" id="ARBA00022989"/>
    </source>
</evidence>
<dbReference type="EMBL" id="CP000089">
    <property type="protein sequence ID" value="AAZ46450.1"/>
    <property type="molecule type" value="Genomic_DNA"/>
</dbReference>
<feature type="transmembrane region" description="Helical" evidence="6">
    <location>
        <begin position="208"/>
        <end position="229"/>
    </location>
</feature>
<evidence type="ECO:0000256" key="6">
    <source>
        <dbReference type="SAM" id="Phobius"/>
    </source>
</evidence>
<dbReference type="OrthoDB" id="9799911at2"/>
<reference evidence="7" key="1">
    <citation type="submission" date="2005-08" db="EMBL/GenBank/DDBJ databases">
        <title>Complete sequence of Dechloromonas aromatica RCB.</title>
        <authorList>
            <person name="Salinero K.K."/>
            <person name="Copeland A."/>
            <person name="Lucas S."/>
            <person name="Lapidus A."/>
            <person name="Barry K."/>
            <person name="Detter J.C."/>
            <person name="Glavina T."/>
            <person name="Hammon N."/>
            <person name="Israni S."/>
            <person name="Pitluck S."/>
            <person name="Di Bartolo G."/>
            <person name="Trong S."/>
            <person name="Schmutz J."/>
            <person name="Larimer F."/>
            <person name="Land M."/>
            <person name="Ivanova N."/>
            <person name="Richardson P."/>
        </authorList>
    </citation>
    <scope>NUCLEOTIDE SEQUENCE</scope>
    <source>
        <strain evidence="7">RCB</strain>
    </source>
</reference>
<feature type="transmembrane region" description="Helical" evidence="6">
    <location>
        <begin position="264"/>
        <end position="284"/>
    </location>
</feature>